<gene>
    <name evidence="5" type="ORF">C2845_PM13G17720</name>
</gene>
<keyword evidence="1" id="KW-0863">Zinc-finger</keyword>
<dbReference type="EMBL" id="PQIB02000008">
    <property type="protein sequence ID" value="RLN03651.1"/>
    <property type="molecule type" value="Genomic_DNA"/>
</dbReference>
<protein>
    <recommendedName>
        <fullName evidence="4">CCHC-type domain-containing protein</fullName>
    </recommendedName>
</protein>
<dbReference type="Proteomes" id="UP000275267">
    <property type="component" value="Unassembled WGS sequence"/>
</dbReference>
<feature type="domain" description="CCHC-type" evidence="4">
    <location>
        <begin position="476"/>
        <end position="490"/>
    </location>
</feature>
<keyword evidence="6" id="KW-1185">Reference proteome</keyword>
<feature type="region of interest" description="Disordered" evidence="3">
    <location>
        <begin position="913"/>
        <end position="988"/>
    </location>
</feature>
<organism evidence="5 6">
    <name type="scientific">Panicum miliaceum</name>
    <name type="common">Proso millet</name>
    <name type="synonym">Broomcorn millet</name>
    <dbReference type="NCBI Taxonomy" id="4540"/>
    <lineage>
        <taxon>Eukaryota</taxon>
        <taxon>Viridiplantae</taxon>
        <taxon>Streptophyta</taxon>
        <taxon>Embryophyta</taxon>
        <taxon>Tracheophyta</taxon>
        <taxon>Spermatophyta</taxon>
        <taxon>Magnoliopsida</taxon>
        <taxon>Liliopsida</taxon>
        <taxon>Poales</taxon>
        <taxon>Poaceae</taxon>
        <taxon>PACMAD clade</taxon>
        <taxon>Panicoideae</taxon>
        <taxon>Panicodae</taxon>
        <taxon>Paniceae</taxon>
        <taxon>Panicinae</taxon>
        <taxon>Panicum</taxon>
        <taxon>Panicum sect. Panicum</taxon>
    </lineage>
</organism>
<feature type="region of interest" description="Disordered" evidence="3">
    <location>
        <begin position="1098"/>
        <end position="1140"/>
    </location>
</feature>
<proteinExistence type="predicted"/>
<feature type="region of interest" description="Disordered" evidence="3">
    <location>
        <begin position="150"/>
        <end position="219"/>
    </location>
</feature>
<evidence type="ECO:0000256" key="2">
    <source>
        <dbReference type="SAM" id="Coils"/>
    </source>
</evidence>
<feature type="coiled-coil region" evidence="2">
    <location>
        <begin position="366"/>
        <end position="393"/>
    </location>
</feature>
<feature type="region of interest" description="Disordered" evidence="3">
    <location>
        <begin position="537"/>
        <end position="648"/>
    </location>
</feature>
<evidence type="ECO:0000313" key="6">
    <source>
        <dbReference type="Proteomes" id="UP000275267"/>
    </source>
</evidence>
<feature type="region of interest" description="Disordered" evidence="3">
    <location>
        <begin position="1001"/>
        <end position="1047"/>
    </location>
</feature>
<name>A0A3L6RI10_PANMI</name>
<feature type="compositionally biased region" description="Basic and acidic residues" evidence="3">
    <location>
        <begin position="945"/>
        <end position="954"/>
    </location>
</feature>
<sequence>MGGPRLWAPSAPSFAVLTGHDWGQGLPLLWLGRRLITRLFVIMLFYGEVASWWTLLRANRLSIPPLGDITRLRSFQLVSGLGLTFKVNRHEKKMSTSCEENKLREIRLDAHRLWKFIEAICEEDSDDEDQEEEEEESLEEYAVVATYTHPLMTPPEDQGAKAEGSAGSLLEPVRPVHVTGQTGMTRERRKESKKSSRRQSRQTQVSTRPSSPSDDGHTCLMAKNKKEDAQGGYQIEAFKKELESLKLTYASLVSKSEAFSTNSLARKDSLEKENQVLKAKLEKLSSDHVNLQGTHMELEKSYEKLVDSHALLQVAHEVMVTTVKFYEPPTHTCTCSHVKTMLSCDEPCCSQATKSCVEHVVVDSCDDLIVQENDELKREVEKLKLELTKLKSKGQVHPSQDNRDIMVKKLERGSNVTSPALQQDQIKKTKIQPKEECLVQVKESNKGHNSSMCPIESKNKMKLTREERYRAWTRACFRCKQKGHLIAACPISQSEVDSNPTESLSVLGEPECFTLLGVGEKRLLVQVLESDLTHGTVLGTYTRTGGSSHADVGRDRTLRSKGQKRAPSGDIEGGSNGCSSNSSDDEVEDETFRVEHRIGKGPAEGDSEDEEEGVVGADGSDNDEGDGNEDEAANDAEPPVINRPQYPFGSAPTNYFGDYMTETVKRLRKENPYNEPKIAIDARFWTLFQQDFYTTVILKKSKITHGAQYVDWEHMARKNDPIFDQVIAACAEKRIKHLMGFKHSWNREKIAQFYATVYFGYYQNERAMFWMMEEERYNITFPAFVSQFCLGDDDIDFPKLHDEGVLEPKEMHFMYPRNCRGDRGKVKNLYTYYAIQNRLFRKTLTPRDGNTSDGTLFQRNLMAAMRPGLPQFSVGDFIWQEIKNLSENPQKICSYSPYIMYMIKKTTEIKFPSDVSHKPLRPPVTKTPRIPSPPAAADEEEEIRQEEQQQRDTQQEAGLTGSPNRFDQLRPGQQSHSHRQHEKPSSPIKKIISFLVGMRKSQRDIEVDQKRQWRARKKERDSIEMMHNSTNLQPPRSPISPTPPEVELPSVEARLSGYLNSRNLDQYGSMLYPPHGPQDRGYFGSASADDFSSVIYGQPPPMYAAPPRPSYGDIPSSSHGAASYQGMPPPPQPHRPSAVDQMAASLGASLFGPPPSDPTIVHQWDIATPLDNGDDQ</sequence>
<dbReference type="SUPFAM" id="SSF57756">
    <property type="entry name" value="Retrovirus zinc finger-like domains"/>
    <property type="match status" value="1"/>
</dbReference>
<comment type="caution">
    <text evidence="5">The sequence shown here is derived from an EMBL/GenBank/DDBJ whole genome shotgun (WGS) entry which is preliminary data.</text>
</comment>
<reference evidence="6" key="1">
    <citation type="journal article" date="2019" name="Nat. Commun.">
        <title>The genome of broomcorn millet.</title>
        <authorList>
            <person name="Zou C."/>
            <person name="Miki D."/>
            <person name="Li D."/>
            <person name="Tang Q."/>
            <person name="Xiao L."/>
            <person name="Rajput S."/>
            <person name="Deng P."/>
            <person name="Jia W."/>
            <person name="Huang R."/>
            <person name="Zhang M."/>
            <person name="Sun Y."/>
            <person name="Hu J."/>
            <person name="Fu X."/>
            <person name="Schnable P.S."/>
            <person name="Li F."/>
            <person name="Zhang H."/>
            <person name="Feng B."/>
            <person name="Zhu X."/>
            <person name="Liu R."/>
            <person name="Schnable J.C."/>
            <person name="Zhu J.-K."/>
            <person name="Zhang H."/>
        </authorList>
    </citation>
    <scope>NUCLEOTIDE SEQUENCE [LARGE SCALE GENOMIC DNA]</scope>
</reference>
<feature type="compositionally biased region" description="Basic and acidic residues" evidence="3">
    <location>
        <begin position="1001"/>
        <end position="1011"/>
    </location>
</feature>
<dbReference type="InterPro" id="IPR001878">
    <property type="entry name" value="Znf_CCHC"/>
</dbReference>
<dbReference type="AlphaFoldDB" id="A0A3L6RI10"/>
<keyword evidence="1" id="KW-0862">Zinc</keyword>
<feature type="coiled-coil region" evidence="2">
    <location>
        <begin position="235"/>
        <end position="287"/>
    </location>
</feature>
<accession>A0A3L6RI10</accession>
<evidence type="ECO:0000256" key="3">
    <source>
        <dbReference type="SAM" id="MobiDB-lite"/>
    </source>
</evidence>
<feature type="compositionally biased region" description="Acidic residues" evidence="3">
    <location>
        <begin position="620"/>
        <end position="634"/>
    </location>
</feature>
<evidence type="ECO:0000256" key="1">
    <source>
        <dbReference type="PROSITE-ProRule" id="PRU00047"/>
    </source>
</evidence>
<dbReference type="Gene3D" id="4.10.60.10">
    <property type="entry name" value="Zinc finger, CCHC-type"/>
    <property type="match status" value="1"/>
</dbReference>
<evidence type="ECO:0000259" key="4">
    <source>
        <dbReference type="PROSITE" id="PS50158"/>
    </source>
</evidence>
<feature type="compositionally biased region" description="Polar residues" evidence="3">
    <location>
        <begin position="961"/>
        <end position="975"/>
    </location>
</feature>
<dbReference type="InterPro" id="IPR036875">
    <property type="entry name" value="Znf_CCHC_sf"/>
</dbReference>
<dbReference type="PROSITE" id="PS50158">
    <property type="entry name" value="ZF_CCHC"/>
    <property type="match status" value="1"/>
</dbReference>
<keyword evidence="2" id="KW-0175">Coiled coil</keyword>
<feature type="compositionally biased region" description="Pro residues" evidence="3">
    <location>
        <begin position="1035"/>
        <end position="1046"/>
    </location>
</feature>
<dbReference type="STRING" id="4540.A0A3L6RI10"/>
<evidence type="ECO:0000313" key="5">
    <source>
        <dbReference type="EMBL" id="RLN03651.1"/>
    </source>
</evidence>
<dbReference type="GO" id="GO:0008270">
    <property type="term" value="F:zinc ion binding"/>
    <property type="evidence" value="ECO:0007669"/>
    <property type="project" value="UniProtKB-KW"/>
</dbReference>
<feature type="compositionally biased region" description="Pro residues" evidence="3">
    <location>
        <begin position="1098"/>
        <end position="1109"/>
    </location>
</feature>
<dbReference type="GO" id="GO:0003676">
    <property type="term" value="F:nucleic acid binding"/>
    <property type="evidence" value="ECO:0007669"/>
    <property type="project" value="InterPro"/>
</dbReference>
<keyword evidence="1" id="KW-0479">Metal-binding</keyword>
<feature type="compositionally biased region" description="Basic and acidic residues" evidence="3">
    <location>
        <begin position="185"/>
        <end position="194"/>
    </location>
</feature>
<feature type="compositionally biased region" description="Low complexity" evidence="3">
    <location>
        <begin position="201"/>
        <end position="211"/>
    </location>
</feature>